<dbReference type="InterPro" id="IPR009617">
    <property type="entry name" value="Seipin"/>
</dbReference>
<evidence type="ECO:0000256" key="3">
    <source>
        <dbReference type="ARBA" id="ARBA00022824"/>
    </source>
</evidence>
<comment type="subcellular location">
    <subcellularLocation>
        <location evidence="1">Endoplasmic reticulum membrane</location>
        <topology evidence="1">Multi-pass membrane protein</topology>
    </subcellularLocation>
</comment>
<keyword evidence="2 8" id="KW-0812">Transmembrane</keyword>
<accession>A0A0N0V7A2</accession>
<dbReference type="PANTHER" id="PTHR21212:SF0">
    <property type="entry name" value="SEIPIN"/>
    <property type="match status" value="1"/>
</dbReference>
<evidence type="ECO:0000313" key="9">
    <source>
        <dbReference type="EMBL" id="KPA42435.1"/>
    </source>
</evidence>
<evidence type="ECO:0000256" key="5">
    <source>
        <dbReference type="ARBA" id="ARBA00023098"/>
    </source>
</evidence>
<proteinExistence type="predicted"/>
<keyword evidence="10" id="KW-1185">Reference proteome</keyword>
<protein>
    <submittedName>
        <fullName evidence="9">Seipin</fullName>
    </submittedName>
</protein>
<comment type="caution">
    <text evidence="9">The sequence shown here is derived from an EMBL/GenBank/DDBJ whole genome shotgun (WGS) entry which is preliminary data.</text>
</comment>
<feature type="compositionally biased region" description="Basic residues" evidence="7">
    <location>
        <begin position="422"/>
        <end position="431"/>
    </location>
</feature>
<dbReference type="CDD" id="cd23995">
    <property type="entry name" value="Seipin_BSCL2_like"/>
    <property type="match status" value="1"/>
</dbReference>
<name>A0A0N0V7A2_FUSLA</name>
<reference evidence="9 10" key="1">
    <citation type="submission" date="2015-04" db="EMBL/GenBank/DDBJ databases">
        <title>The draft genome sequence of Fusarium langsethiae, a T-2/HT-2 mycotoxin producer.</title>
        <authorList>
            <person name="Lysoe E."/>
            <person name="Divon H.H."/>
            <person name="Terzi V."/>
            <person name="Orru L."/>
            <person name="Lamontanara A."/>
            <person name="Kolseth A.-K."/>
            <person name="Frandsen R.J."/>
            <person name="Nielsen K."/>
            <person name="Thrane U."/>
        </authorList>
    </citation>
    <scope>NUCLEOTIDE SEQUENCE [LARGE SCALE GENOMIC DNA]</scope>
    <source>
        <strain evidence="9 10">Fl201059</strain>
    </source>
</reference>
<evidence type="ECO:0000256" key="8">
    <source>
        <dbReference type="SAM" id="Phobius"/>
    </source>
</evidence>
<feature type="transmembrane region" description="Helical" evidence="8">
    <location>
        <begin position="69"/>
        <end position="95"/>
    </location>
</feature>
<keyword evidence="6 8" id="KW-0472">Membrane</keyword>
<dbReference type="Pfam" id="PF06775">
    <property type="entry name" value="Seipin"/>
    <property type="match status" value="1"/>
</dbReference>
<gene>
    <name evidence="9" type="ORF">FLAG1_04684</name>
</gene>
<dbReference type="EMBL" id="JXCE01000065">
    <property type="protein sequence ID" value="KPA42435.1"/>
    <property type="molecule type" value="Genomic_DNA"/>
</dbReference>
<dbReference type="PANTHER" id="PTHR21212">
    <property type="entry name" value="BERNARDINELLI-SEIP CONGENITAL LIPODYSTROPHY 2 HOMOLOG BSCL2 PROTEIN"/>
    <property type="match status" value="1"/>
</dbReference>
<evidence type="ECO:0000256" key="2">
    <source>
        <dbReference type="ARBA" id="ARBA00022692"/>
    </source>
</evidence>
<keyword evidence="4 8" id="KW-1133">Transmembrane helix</keyword>
<dbReference type="AlphaFoldDB" id="A0A0N0V7A2"/>
<organism evidence="9 10">
    <name type="scientific">Fusarium langsethiae</name>
    <dbReference type="NCBI Taxonomy" id="179993"/>
    <lineage>
        <taxon>Eukaryota</taxon>
        <taxon>Fungi</taxon>
        <taxon>Dikarya</taxon>
        <taxon>Ascomycota</taxon>
        <taxon>Pezizomycotina</taxon>
        <taxon>Sordariomycetes</taxon>
        <taxon>Hypocreomycetidae</taxon>
        <taxon>Hypocreales</taxon>
        <taxon>Nectriaceae</taxon>
        <taxon>Fusarium</taxon>
    </lineage>
</organism>
<keyword evidence="5" id="KW-0443">Lipid metabolism</keyword>
<keyword evidence="3" id="KW-0256">Endoplasmic reticulum</keyword>
<dbReference type="Proteomes" id="UP000037904">
    <property type="component" value="Unassembled WGS sequence"/>
</dbReference>
<sequence>MWVLAVLSPSHATHSLSDSPAFSPLSCATLVSFLQTIVRLIPVDELTGLNMETLQETARVVTSKPVQRAVVNTVLLVSTAATLFCTAAIASVLFFQNFLPHEVVTLPVHLQYGSGINPYGIASLQTPPMKTQQEYDVSLLLSMPRSAPNVERGNFMISLHMLGAKADVWLRAQAEQHASSHQGFGEANVLFSSRRPALFPYVDPLVSVASRVLFLIYHLFTPGSSTNSVVIPLAERVSFSKDSLLPKSAYIEVEAGQTIQVYHAYLQLTAQLRGLRWMMVHYRISTFLALAVIFWAFEVIFMGVAWGIWSVASGSPPAEDDAKARRLKGLRDDHEDELTDHEDELTDHEETFPTYGKQQPLKYEPDIKPEQDPEQPLSEIPRAGADADDEDDGSFDEKDEEDVQHRDSGIGTSYSEEGTASIRRRTSRNRL</sequence>
<feature type="region of interest" description="Disordered" evidence="7">
    <location>
        <begin position="329"/>
        <end position="431"/>
    </location>
</feature>
<dbReference type="GO" id="GO:0006629">
    <property type="term" value="P:lipid metabolic process"/>
    <property type="evidence" value="ECO:0007669"/>
    <property type="project" value="UniProtKB-KW"/>
</dbReference>
<dbReference type="OrthoDB" id="3990054at2759"/>
<dbReference type="GO" id="GO:0140042">
    <property type="term" value="P:lipid droplet formation"/>
    <property type="evidence" value="ECO:0007669"/>
    <property type="project" value="UniProtKB-ARBA"/>
</dbReference>
<evidence type="ECO:0000256" key="1">
    <source>
        <dbReference type="ARBA" id="ARBA00004477"/>
    </source>
</evidence>
<feature type="compositionally biased region" description="Acidic residues" evidence="7">
    <location>
        <begin position="334"/>
        <end position="347"/>
    </location>
</feature>
<dbReference type="GO" id="GO:0005789">
    <property type="term" value="C:endoplasmic reticulum membrane"/>
    <property type="evidence" value="ECO:0007669"/>
    <property type="project" value="UniProtKB-SubCell"/>
</dbReference>
<evidence type="ECO:0000256" key="4">
    <source>
        <dbReference type="ARBA" id="ARBA00022989"/>
    </source>
</evidence>
<evidence type="ECO:0000256" key="6">
    <source>
        <dbReference type="ARBA" id="ARBA00023136"/>
    </source>
</evidence>
<evidence type="ECO:0000313" key="10">
    <source>
        <dbReference type="Proteomes" id="UP000037904"/>
    </source>
</evidence>
<feature type="compositionally biased region" description="Acidic residues" evidence="7">
    <location>
        <begin position="386"/>
        <end position="402"/>
    </location>
</feature>
<feature type="transmembrane region" description="Helical" evidence="8">
    <location>
        <begin position="286"/>
        <end position="309"/>
    </location>
</feature>
<evidence type="ECO:0000256" key="7">
    <source>
        <dbReference type="SAM" id="MobiDB-lite"/>
    </source>
</evidence>